<evidence type="ECO:0000256" key="6">
    <source>
        <dbReference type="ARBA" id="ARBA00023136"/>
    </source>
</evidence>
<evidence type="ECO:0000256" key="3">
    <source>
        <dbReference type="ARBA" id="ARBA00022679"/>
    </source>
</evidence>
<dbReference type="AlphaFoldDB" id="A0A2S0NEB9"/>
<evidence type="ECO:0000256" key="1">
    <source>
        <dbReference type="ARBA" id="ARBA00004141"/>
    </source>
</evidence>
<keyword evidence="6 8" id="KW-0472">Membrane</keyword>
<keyword evidence="4 8" id="KW-0812">Transmembrane</keyword>
<organism evidence="10 11">
    <name type="scientific">Phreatobacter cathodiphilus</name>
    <dbReference type="NCBI Taxonomy" id="1868589"/>
    <lineage>
        <taxon>Bacteria</taxon>
        <taxon>Pseudomonadati</taxon>
        <taxon>Pseudomonadota</taxon>
        <taxon>Alphaproteobacteria</taxon>
        <taxon>Hyphomicrobiales</taxon>
        <taxon>Phreatobacteraceae</taxon>
        <taxon>Phreatobacter</taxon>
    </lineage>
</organism>
<reference evidence="10 11" key="1">
    <citation type="submission" date="2018-03" db="EMBL/GenBank/DDBJ databases">
        <title>Genome sequencing of Phreatobacter sp.</title>
        <authorList>
            <person name="Kim S.-J."/>
            <person name="Heo J."/>
            <person name="Kwon S.-W."/>
        </authorList>
    </citation>
    <scope>NUCLEOTIDE SEQUENCE [LARGE SCALE GENOMIC DNA]</scope>
    <source>
        <strain evidence="10 11">S-12</strain>
    </source>
</reference>
<proteinExistence type="predicted"/>
<feature type="region of interest" description="Disordered" evidence="7">
    <location>
        <begin position="35"/>
        <end position="54"/>
    </location>
</feature>
<name>A0A2S0NEB9_9HYPH</name>
<gene>
    <name evidence="10" type="ORF">C6569_15185</name>
</gene>
<dbReference type="OrthoDB" id="7431422at2"/>
<keyword evidence="11" id="KW-1185">Reference proteome</keyword>
<feature type="transmembrane region" description="Helical" evidence="8">
    <location>
        <begin position="602"/>
        <end position="622"/>
    </location>
</feature>
<sequence length="721" mass="76595">MPPYSLTQGRPGGAGRGDRTAGMRLEDYRARFAVRPAARQPAAPLPAERPGPTRDPWPRLVDDLVAPLHRLRVDYVAGLWGVTPLEAALALGLTTREGVAAALAARIGATVLPSPREQGLAVAADPASWREVLVRGMVGVVRPAGGRALLVAPEPEEAERLAARGRFLSPDGLPLLVTTPEAFARLMRSWAEDAWVAGAVSTLATRAPHRSASDRARMRRAAGTVVAMLAALFAALAFGPAWLALLAGGMVGLFVACWVLIRAGSAMVRPQPLPRAPVAEADLPRYTILCALYREAPAVPGLLAALRRLDYPRARLDIQLVLEADDPETLAAIRAAPPDPAVNIIVVPPRGPRTKPKALMMALPFARGDLVVVYDAEDRPGPGQLREAAETFAAADNRLGCLQAPLAIADSRGSILSRFFAAEYAALFLVLLPAMARCGWPVPLGGTSNHFRRPALDESLGWDPYNVTEDADLGFRLARDGWRIGTIATPTLEEAPPGFGAWLRQRSRWFKGWMQTLSVLLHRPAGLARELGWPGLVVLAATLAGSLGSALVHLTCLAGFAVAWLVGGPPSWMGPGGAVFLVGYGGSMAYKAAGLLRAGRPGLLPWLPLLPLVWIAMGLAALKAVGDLWHRPFHWEKTPHGIGPCVGEAAGGPAVDALPQALERIVALSEAAMASGRHSPREVAAALRRQCLHWGRKGTASALLAVVEAYGREVEARDRSP</sequence>
<dbReference type="EMBL" id="CP027668">
    <property type="protein sequence ID" value="AVO46291.1"/>
    <property type="molecule type" value="Genomic_DNA"/>
</dbReference>
<dbReference type="GO" id="GO:0016757">
    <property type="term" value="F:glycosyltransferase activity"/>
    <property type="evidence" value="ECO:0007669"/>
    <property type="project" value="UniProtKB-KW"/>
</dbReference>
<dbReference type="GO" id="GO:0016020">
    <property type="term" value="C:membrane"/>
    <property type="evidence" value="ECO:0007669"/>
    <property type="project" value="UniProtKB-SubCell"/>
</dbReference>
<feature type="transmembrane region" description="Helical" evidence="8">
    <location>
        <begin position="220"/>
        <end position="238"/>
    </location>
</feature>
<accession>A0A2S0NEB9</accession>
<keyword evidence="3 10" id="KW-0808">Transferase</keyword>
<dbReference type="InterPro" id="IPR001173">
    <property type="entry name" value="Glyco_trans_2-like"/>
</dbReference>
<dbReference type="PANTHER" id="PTHR43867">
    <property type="entry name" value="CELLULOSE SYNTHASE CATALYTIC SUBUNIT A [UDP-FORMING]"/>
    <property type="match status" value="1"/>
</dbReference>
<dbReference type="InterPro" id="IPR029044">
    <property type="entry name" value="Nucleotide-diphossugar_trans"/>
</dbReference>
<dbReference type="KEGG" id="phr:C6569_15185"/>
<dbReference type="InterPro" id="IPR050321">
    <property type="entry name" value="Glycosyltr_2/OpgH_subfam"/>
</dbReference>
<evidence type="ECO:0000259" key="9">
    <source>
        <dbReference type="Pfam" id="PF13632"/>
    </source>
</evidence>
<dbReference type="Gene3D" id="3.90.550.10">
    <property type="entry name" value="Spore Coat Polysaccharide Biosynthesis Protein SpsA, Chain A"/>
    <property type="match status" value="1"/>
</dbReference>
<feature type="domain" description="Glycosyltransferase 2-like" evidence="9">
    <location>
        <begin position="371"/>
        <end position="564"/>
    </location>
</feature>
<dbReference type="PANTHER" id="PTHR43867:SF2">
    <property type="entry name" value="CELLULOSE SYNTHASE CATALYTIC SUBUNIT A [UDP-FORMING]"/>
    <property type="match status" value="1"/>
</dbReference>
<feature type="transmembrane region" description="Helical" evidence="8">
    <location>
        <begin position="572"/>
        <end position="590"/>
    </location>
</feature>
<comment type="subcellular location">
    <subcellularLocation>
        <location evidence="1">Membrane</location>
        <topology evidence="1">Multi-pass membrane protein</topology>
    </subcellularLocation>
</comment>
<dbReference type="Pfam" id="PF13632">
    <property type="entry name" value="Glyco_trans_2_3"/>
    <property type="match status" value="1"/>
</dbReference>
<keyword evidence="5 8" id="KW-1133">Transmembrane helix</keyword>
<evidence type="ECO:0000256" key="8">
    <source>
        <dbReference type="SAM" id="Phobius"/>
    </source>
</evidence>
<evidence type="ECO:0000256" key="5">
    <source>
        <dbReference type="ARBA" id="ARBA00022989"/>
    </source>
</evidence>
<evidence type="ECO:0000313" key="11">
    <source>
        <dbReference type="Proteomes" id="UP000237889"/>
    </source>
</evidence>
<feature type="region of interest" description="Disordered" evidence="7">
    <location>
        <begin position="1"/>
        <end position="22"/>
    </location>
</feature>
<keyword evidence="2" id="KW-0328">Glycosyltransferase</keyword>
<dbReference type="Proteomes" id="UP000237889">
    <property type="component" value="Chromosome"/>
</dbReference>
<protein>
    <submittedName>
        <fullName evidence="10">Glycosyltransferase</fullName>
    </submittedName>
</protein>
<feature type="compositionally biased region" description="Pro residues" evidence="7">
    <location>
        <begin position="43"/>
        <end position="54"/>
    </location>
</feature>
<evidence type="ECO:0000256" key="2">
    <source>
        <dbReference type="ARBA" id="ARBA00022676"/>
    </source>
</evidence>
<feature type="transmembrane region" description="Helical" evidence="8">
    <location>
        <begin position="536"/>
        <end position="566"/>
    </location>
</feature>
<evidence type="ECO:0000313" key="10">
    <source>
        <dbReference type="EMBL" id="AVO46291.1"/>
    </source>
</evidence>
<evidence type="ECO:0000256" key="7">
    <source>
        <dbReference type="SAM" id="MobiDB-lite"/>
    </source>
</evidence>
<feature type="transmembrane region" description="Helical" evidence="8">
    <location>
        <begin position="244"/>
        <end position="261"/>
    </location>
</feature>
<dbReference type="SUPFAM" id="SSF53448">
    <property type="entry name" value="Nucleotide-diphospho-sugar transferases"/>
    <property type="match status" value="1"/>
</dbReference>
<evidence type="ECO:0000256" key="4">
    <source>
        <dbReference type="ARBA" id="ARBA00022692"/>
    </source>
</evidence>